<accession>A0A0A5G0B3</accession>
<name>A0A0A5G0B3_9BACI</name>
<dbReference type="AlphaFoldDB" id="A0A0A5G0B3"/>
<sequence>MEDCFSRQKLFAPIGEKGQVKLSQKHVFILGAGALGTANAEQLVRAGVGQITIADRDYVDWSNLQRQQLYAEEDARNAVPKAIAAKKRLNAIHSGATIHEVVGDMGVEELHEIIPEVDLIIDATDNFETRMKVNDIAQFYKKTWIYGACVGSYGLSFTVVPEKTPCLHCLLGVLPSEGATCDTAGIISPAVQMVVAHQVTEAMKVLVGDYEALRSKIVSFDLWKNEFSSVDVSSLKKGACPSCGEIQQYPYLKEDSQTKTTVLCGRDTVQIRPMETMKRDLEVLNRILLRTSGEVKKTPYVLMYQQGPYRLVFFQDGRVLVHGTKDVGKAKSLYNQCVG</sequence>
<dbReference type="OrthoDB" id="9804286at2"/>
<dbReference type="GO" id="GO:0004792">
    <property type="term" value="F:thiosulfate-cyanide sulfurtransferase activity"/>
    <property type="evidence" value="ECO:0007669"/>
    <property type="project" value="TreeGrafter"/>
</dbReference>
<evidence type="ECO:0000259" key="2">
    <source>
        <dbReference type="Pfam" id="PF00899"/>
    </source>
</evidence>
<dbReference type="RefSeq" id="WP_027445803.1">
    <property type="nucleotide sequence ID" value="NZ_AULJ01000018.1"/>
</dbReference>
<feature type="domain" description="THIF-type NAD/FAD binding fold" evidence="2">
    <location>
        <begin position="5"/>
        <end position="241"/>
    </location>
</feature>
<dbReference type="FunFam" id="3.40.50.720:FF:000080">
    <property type="entry name" value="Thiazole biosynthesis adenylyltransferase ThiF"/>
    <property type="match status" value="1"/>
</dbReference>
<dbReference type="GO" id="GO:0008641">
    <property type="term" value="F:ubiquitin-like modifier activating enzyme activity"/>
    <property type="evidence" value="ECO:0007669"/>
    <property type="project" value="InterPro"/>
</dbReference>
<dbReference type="InterPro" id="IPR045886">
    <property type="entry name" value="ThiF/MoeB/HesA"/>
</dbReference>
<dbReference type="InterPro" id="IPR000594">
    <property type="entry name" value="ThiF_NAD_FAD-bd"/>
</dbReference>
<dbReference type="PANTHER" id="PTHR10953">
    <property type="entry name" value="UBIQUITIN-ACTIVATING ENZYME E1"/>
    <property type="match status" value="1"/>
</dbReference>
<organism evidence="3 4">
    <name type="scientific">Pontibacillus marinus BH030004 = DSM 16465</name>
    <dbReference type="NCBI Taxonomy" id="1385511"/>
    <lineage>
        <taxon>Bacteria</taxon>
        <taxon>Bacillati</taxon>
        <taxon>Bacillota</taxon>
        <taxon>Bacilli</taxon>
        <taxon>Bacillales</taxon>
        <taxon>Bacillaceae</taxon>
        <taxon>Pontibacillus</taxon>
    </lineage>
</organism>
<dbReference type="STRING" id="1385511.GCA_000425225_01772"/>
<dbReference type="Pfam" id="PF00899">
    <property type="entry name" value="ThiF"/>
    <property type="match status" value="1"/>
</dbReference>
<dbReference type="CDD" id="cd00757">
    <property type="entry name" value="ThiF_MoeB_HesA_family"/>
    <property type="match status" value="1"/>
</dbReference>
<keyword evidence="4" id="KW-1185">Reference proteome</keyword>
<dbReference type="GO" id="GO:0005829">
    <property type="term" value="C:cytosol"/>
    <property type="evidence" value="ECO:0007669"/>
    <property type="project" value="TreeGrafter"/>
</dbReference>
<dbReference type="Proteomes" id="UP000030403">
    <property type="component" value="Unassembled WGS sequence"/>
</dbReference>
<protein>
    <submittedName>
        <fullName evidence="3">Thiamine/molybdopterin biosynthesis protein MoeB</fullName>
    </submittedName>
</protein>
<proteinExistence type="inferred from homology"/>
<dbReference type="InterPro" id="IPR035985">
    <property type="entry name" value="Ubiquitin-activating_enz"/>
</dbReference>
<comment type="caution">
    <text evidence="3">The sequence shown here is derived from an EMBL/GenBank/DDBJ whole genome shotgun (WGS) entry which is preliminary data.</text>
</comment>
<dbReference type="EMBL" id="AVPF01000030">
    <property type="protein sequence ID" value="KGX86526.1"/>
    <property type="molecule type" value="Genomic_DNA"/>
</dbReference>
<evidence type="ECO:0000313" key="3">
    <source>
        <dbReference type="EMBL" id="KGX86526.1"/>
    </source>
</evidence>
<dbReference type="eggNOG" id="COG0476">
    <property type="taxonomic scope" value="Bacteria"/>
</dbReference>
<evidence type="ECO:0000313" key="4">
    <source>
        <dbReference type="Proteomes" id="UP000030403"/>
    </source>
</evidence>
<evidence type="ECO:0000256" key="1">
    <source>
        <dbReference type="ARBA" id="ARBA00009919"/>
    </source>
</evidence>
<comment type="similarity">
    <text evidence="1">Belongs to the HesA/MoeB/ThiF family.</text>
</comment>
<reference evidence="3 4" key="1">
    <citation type="submission" date="2013-08" db="EMBL/GenBank/DDBJ databases">
        <authorList>
            <person name="Huang J."/>
            <person name="Wang G."/>
        </authorList>
    </citation>
    <scope>NUCLEOTIDE SEQUENCE [LARGE SCALE GENOMIC DNA]</scope>
    <source>
        <strain evidence="3 4">BH030004</strain>
    </source>
</reference>
<dbReference type="GO" id="GO:0008146">
    <property type="term" value="F:sulfotransferase activity"/>
    <property type="evidence" value="ECO:0007669"/>
    <property type="project" value="TreeGrafter"/>
</dbReference>
<dbReference type="Gene3D" id="3.40.50.720">
    <property type="entry name" value="NAD(P)-binding Rossmann-like Domain"/>
    <property type="match status" value="1"/>
</dbReference>
<dbReference type="SUPFAM" id="SSF69572">
    <property type="entry name" value="Activating enzymes of the ubiquitin-like proteins"/>
    <property type="match status" value="1"/>
</dbReference>
<dbReference type="PANTHER" id="PTHR10953:SF102">
    <property type="entry name" value="ADENYLYLTRANSFERASE AND SULFURTRANSFERASE MOCS3"/>
    <property type="match status" value="1"/>
</dbReference>
<gene>
    <name evidence="3" type="ORF">N783_11955</name>
</gene>
<dbReference type="GO" id="GO:0016779">
    <property type="term" value="F:nucleotidyltransferase activity"/>
    <property type="evidence" value="ECO:0007669"/>
    <property type="project" value="TreeGrafter"/>
</dbReference>